<dbReference type="PANTHER" id="PTHR24305:SF232">
    <property type="entry name" value="P450, PUTATIVE (EUROFUNG)-RELATED"/>
    <property type="match status" value="1"/>
</dbReference>
<keyword evidence="7" id="KW-0472">Membrane</keyword>
<keyword evidence="7" id="KW-1133">Transmembrane helix</keyword>
<dbReference type="GO" id="GO:0005506">
    <property type="term" value="F:iron ion binding"/>
    <property type="evidence" value="ECO:0007669"/>
    <property type="project" value="InterPro"/>
</dbReference>
<dbReference type="InterPro" id="IPR036396">
    <property type="entry name" value="Cyt_P450_sf"/>
</dbReference>
<dbReference type="Proteomes" id="UP000799424">
    <property type="component" value="Unassembled WGS sequence"/>
</dbReference>
<gene>
    <name evidence="8" type="ORF">CC86DRAFT_346438</name>
</gene>
<evidence type="ECO:0000256" key="5">
    <source>
        <dbReference type="PIRSR" id="PIRSR602401-1"/>
    </source>
</evidence>
<evidence type="ECO:0000313" key="8">
    <source>
        <dbReference type="EMBL" id="KAF2828307.1"/>
    </source>
</evidence>
<keyword evidence="5 6" id="KW-0349">Heme</keyword>
<protein>
    <submittedName>
        <fullName evidence="8">Cytochrome P450</fullName>
    </submittedName>
</protein>
<dbReference type="GO" id="GO:0020037">
    <property type="term" value="F:heme binding"/>
    <property type="evidence" value="ECO:0007669"/>
    <property type="project" value="InterPro"/>
</dbReference>
<sequence length="574" mass="64752">MDFIGPHRVLSTPTSIVISGTLFLAAFLFYRWLLPKPIAGIFYNEEATKSIFGDIPSMLAHLKQSQALVDWLLQHNTRHQSPIVQVFADLFGKPMVVISDYREIQDIVMRRTKEFDKPDMISDMFYGINEDHHTVKVSNDEFRYQRKLMQDLMAPQFLHNIAVPQLHSNFKDLVDMWSEKMRLSEGRPFSVKHDIYITGLEAIWGAVFGNQGSETVTRKQIDVLSRQKNVQIPSSTDDAVEFAEVAAPPAFDAVLKLTDSLEHVGKSPFPRTLGFAMRYFPSISKHVKVKDRAVSEEIAKAEKRMAENKGDTNKMTNAVDHMLRREQIGAEKQHRAPDYQSKVMVAELFGLLIAGHDTTSTTLCWAVKFLAADQAVQSKLRSTLQSLYPAARSENRFPSAQEIATTPSNYLDACIEEIIRCGGTAGVLTRTTTTDVIILGHAIPKGTRIVMMSHGGGVMEPPFKIDDKLRNETYLKSDSRRTGDWDTENIQEFNPERWIVNGEFDASAGPHIMFGAGPRGCFGRKLAYLELRLAIVLIIWTFELQDVPEKYAGWEAIDQLTHGPIDCYVRLAKA</sequence>
<dbReference type="InterPro" id="IPR002401">
    <property type="entry name" value="Cyt_P450_E_grp-I"/>
</dbReference>
<feature type="transmembrane region" description="Helical" evidence="7">
    <location>
        <begin position="16"/>
        <end position="34"/>
    </location>
</feature>
<dbReference type="PROSITE" id="PS00086">
    <property type="entry name" value="CYTOCHROME_P450"/>
    <property type="match status" value="1"/>
</dbReference>
<evidence type="ECO:0000256" key="3">
    <source>
        <dbReference type="ARBA" id="ARBA00022723"/>
    </source>
</evidence>
<evidence type="ECO:0000256" key="1">
    <source>
        <dbReference type="ARBA" id="ARBA00001971"/>
    </source>
</evidence>
<dbReference type="GO" id="GO:0016705">
    <property type="term" value="F:oxidoreductase activity, acting on paired donors, with incorporation or reduction of molecular oxygen"/>
    <property type="evidence" value="ECO:0007669"/>
    <property type="project" value="InterPro"/>
</dbReference>
<dbReference type="PRINTS" id="PR00385">
    <property type="entry name" value="P450"/>
</dbReference>
<keyword evidence="6" id="KW-0560">Oxidoreductase</keyword>
<dbReference type="InterPro" id="IPR017972">
    <property type="entry name" value="Cyt_P450_CS"/>
</dbReference>
<reference evidence="8" key="1">
    <citation type="journal article" date="2020" name="Stud. Mycol.">
        <title>101 Dothideomycetes genomes: a test case for predicting lifestyles and emergence of pathogens.</title>
        <authorList>
            <person name="Haridas S."/>
            <person name="Albert R."/>
            <person name="Binder M."/>
            <person name="Bloem J."/>
            <person name="Labutti K."/>
            <person name="Salamov A."/>
            <person name="Andreopoulos B."/>
            <person name="Baker S."/>
            <person name="Barry K."/>
            <person name="Bills G."/>
            <person name="Bluhm B."/>
            <person name="Cannon C."/>
            <person name="Castanera R."/>
            <person name="Culley D."/>
            <person name="Daum C."/>
            <person name="Ezra D."/>
            <person name="Gonzalez J."/>
            <person name="Henrissat B."/>
            <person name="Kuo A."/>
            <person name="Liang C."/>
            <person name="Lipzen A."/>
            <person name="Lutzoni F."/>
            <person name="Magnuson J."/>
            <person name="Mondo S."/>
            <person name="Nolan M."/>
            <person name="Ohm R."/>
            <person name="Pangilinan J."/>
            <person name="Park H.-J."/>
            <person name="Ramirez L."/>
            <person name="Alfaro M."/>
            <person name="Sun H."/>
            <person name="Tritt A."/>
            <person name="Yoshinaga Y."/>
            <person name="Zwiers L.-H."/>
            <person name="Turgeon B."/>
            <person name="Goodwin S."/>
            <person name="Spatafora J."/>
            <person name="Crous P."/>
            <person name="Grigoriev I."/>
        </authorList>
    </citation>
    <scope>NUCLEOTIDE SEQUENCE</scope>
    <source>
        <strain evidence="8">CBS 113818</strain>
    </source>
</reference>
<dbReference type="Gene3D" id="1.10.630.10">
    <property type="entry name" value="Cytochrome P450"/>
    <property type="match status" value="1"/>
</dbReference>
<keyword evidence="6" id="KW-0503">Monooxygenase</keyword>
<evidence type="ECO:0000256" key="4">
    <source>
        <dbReference type="ARBA" id="ARBA00023004"/>
    </source>
</evidence>
<comment type="cofactor">
    <cofactor evidence="1 5">
        <name>heme</name>
        <dbReference type="ChEBI" id="CHEBI:30413"/>
    </cofactor>
</comment>
<dbReference type="InterPro" id="IPR001128">
    <property type="entry name" value="Cyt_P450"/>
</dbReference>
<keyword evidence="3 5" id="KW-0479">Metal-binding</keyword>
<dbReference type="SUPFAM" id="SSF48264">
    <property type="entry name" value="Cytochrome P450"/>
    <property type="match status" value="1"/>
</dbReference>
<feature type="binding site" description="axial binding residue" evidence="5">
    <location>
        <position position="521"/>
    </location>
    <ligand>
        <name>heme</name>
        <dbReference type="ChEBI" id="CHEBI:30413"/>
    </ligand>
    <ligandPart>
        <name>Fe</name>
        <dbReference type="ChEBI" id="CHEBI:18248"/>
    </ligandPart>
</feature>
<evidence type="ECO:0000256" key="2">
    <source>
        <dbReference type="ARBA" id="ARBA00010617"/>
    </source>
</evidence>
<proteinExistence type="inferred from homology"/>
<evidence type="ECO:0000313" key="9">
    <source>
        <dbReference type="Proteomes" id="UP000799424"/>
    </source>
</evidence>
<accession>A0A6A7A6J5</accession>
<dbReference type="PANTHER" id="PTHR24305">
    <property type="entry name" value="CYTOCHROME P450"/>
    <property type="match status" value="1"/>
</dbReference>
<dbReference type="InterPro" id="IPR050121">
    <property type="entry name" value="Cytochrome_P450_monoxygenase"/>
</dbReference>
<keyword evidence="4 5" id="KW-0408">Iron</keyword>
<organism evidence="8 9">
    <name type="scientific">Ophiobolus disseminans</name>
    <dbReference type="NCBI Taxonomy" id="1469910"/>
    <lineage>
        <taxon>Eukaryota</taxon>
        <taxon>Fungi</taxon>
        <taxon>Dikarya</taxon>
        <taxon>Ascomycota</taxon>
        <taxon>Pezizomycotina</taxon>
        <taxon>Dothideomycetes</taxon>
        <taxon>Pleosporomycetidae</taxon>
        <taxon>Pleosporales</taxon>
        <taxon>Pleosporineae</taxon>
        <taxon>Phaeosphaeriaceae</taxon>
        <taxon>Ophiobolus</taxon>
    </lineage>
</organism>
<dbReference type="PRINTS" id="PR00463">
    <property type="entry name" value="EP450I"/>
</dbReference>
<dbReference type="GO" id="GO:0004497">
    <property type="term" value="F:monooxygenase activity"/>
    <property type="evidence" value="ECO:0007669"/>
    <property type="project" value="UniProtKB-KW"/>
</dbReference>
<dbReference type="CDD" id="cd20622">
    <property type="entry name" value="CYP_TRI13-like"/>
    <property type="match status" value="1"/>
</dbReference>
<evidence type="ECO:0000256" key="7">
    <source>
        <dbReference type="SAM" id="Phobius"/>
    </source>
</evidence>
<comment type="similarity">
    <text evidence="2 6">Belongs to the cytochrome P450 family.</text>
</comment>
<dbReference type="EMBL" id="MU006222">
    <property type="protein sequence ID" value="KAF2828307.1"/>
    <property type="molecule type" value="Genomic_DNA"/>
</dbReference>
<keyword evidence="9" id="KW-1185">Reference proteome</keyword>
<dbReference type="AlphaFoldDB" id="A0A6A7A6J5"/>
<name>A0A6A7A6J5_9PLEO</name>
<dbReference type="OrthoDB" id="1470350at2759"/>
<keyword evidence="7" id="KW-0812">Transmembrane</keyword>
<evidence type="ECO:0000256" key="6">
    <source>
        <dbReference type="RuleBase" id="RU000461"/>
    </source>
</evidence>
<dbReference type="Pfam" id="PF00067">
    <property type="entry name" value="p450"/>
    <property type="match status" value="2"/>
</dbReference>